<comment type="caution">
    <text evidence="2">The sequence shown here is derived from an EMBL/GenBank/DDBJ whole genome shotgun (WGS) entry which is preliminary data.</text>
</comment>
<dbReference type="RefSeq" id="WP_400187736.1">
    <property type="nucleotide sequence ID" value="NZ_JBGORX010000003.1"/>
</dbReference>
<dbReference type="SUPFAM" id="SSF52833">
    <property type="entry name" value="Thioredoxin-like"/>
    <property type="match status" value="1"/>
</dbReference>
<evidence type="ECO:0008006" key="4">
    <source>
        <dbReference type="Google" id="ProtNLM"/>
    </source>
</evidence>
<sequence length="181" mass="20094">MKTQSNKYYVVLLLIIMFAAPGIAAYVFYQHPSWLGATRINKGALLTPPVVLKALEGEKKWHIVFWAPMGCDSACKNQLETLAKVRLALGRKLYQVDQVLVLGDKASVLSTEEQSALKDMQFQVVQLSAAEANAHEALLAEPKIFLADPNNYLILSYASLVKPDDVYKDLKLLLNTTEKNG</sequence>
<evidence type="ECO:0000313" key="2">
    <source>
        <dbReference type="EMBL" id="MFJ1268912.1"/>
    </source>
</evidence>
<reference evidence="2 3" key="1">
    <citation type="submission" date="2024-08" db="EMBL/GenBank/DDBJ databases">
        <title>Draft Genome Sequence of Legionella lytica strain DSB2004, Isolated From a Fire Sprinkler System.</title>
        <authorList>
            <person name="Everhart A.D."/>
            <person name="Kidane D.T."/>
            <person name="Farone A.L."/>
            <person name="Farone M.B."/>
        </authorList>
    </citation>
    <scope>NUCLEOTIDE SEQUENCE [LARGE SCALE GENOMIC DNA]</scope>
    <source>
        <strain evidence="2 3">DSB2004</strain>
    </source>
</reference>
<keyword evidence="1" id="KW-0812">Transmembrane</keyword>
<gene>
    <name evidence="2" type="ORF">ACD661_10120</name>
</gene>
<keyword evidence="1" id="KW-1133">Transmembrane helix</keyword>
<evidence type="ECO:0000256" key="1">
    <source>
        <dbReference type="SAM" id="Phobius"/>
    </source>
</evidence>
<evidence type="ECO:0000313" key="3">
    <source>
        <dbReference type="Proteomes" id="UP001615550"/>
    </source>
</evidence>
<organism evidence="2 3">
    <name type="scientific">Legionella lytica</name>
    <dbReference type="NCBI Taxonomy" id="96232"/>
    <lineage>
        <taxon>Bacteria</taxon>
        <taxon>Pseudomonadati</taxon>
        <taxon>Pseudomonadota</taxon>
        <taxon>Gammaproteobacteria</taxon>
        <taxon>Legionellales</taxon>
        <taxon>Legionellaceae</taxon>
        <taxon>Legionella</taxon>
    </lineage>
</organism>
<feature type="transmembrane region" description="Helical" evidence="1">
    <location>
        <begin position="9"/>
        <end position="29"/>
    </location>
</feature>
<dbReference type="Proteomes" id="UP001615550">
    <property type="component" value="Unassembled WGS sequence"/>
</dbReference>
<accession>A0ABW8D872</accession>
<dbReference type="EMBL" id="JBGORX010000003">
    <property type="protein sequence ID" value="MFJ1268912.1"/>
    <property type="molecule type" value="Genomic_DNA"/>
</dbReference>
<protein>
    <recommendedName>
        <fullName evidence="4">Cytochrome oxidase Cu insertion factor, SCO1/SenC/PrrC family</fullName>
    </recommendedName>
</protein>
<keyword evidence="3" id="KW-1185">Reference proteome</keyword>
<name>A0ABW8D872_9GAMM</name>
<keyword evidence="1" id="KW-0472">Membrane</keyword>
<proteinExistence type="predicted"/>
<dbReference type="InterPro" id="IPR036249">
    <property type="entry name" value="Thioredoxin-like_sf"/>
</dbReference>